<gene>
    <name evidence="1" type="ORF">GMARGA_LOCUS17541</name>
</gene>
<dbReference type="EMBL" id="CAJVQB010013344">
    <property type="protein sequence ID" value="CAG8761569.1"/>
    <property type="molecule type" value="Genomic_DNA"/>
</dbReference>
<sequence length="40" mass="4603">KVEKSINVAGINITDEGFYLESKDLPEEISFPEDIHIKQR</sequence>
<organism evidence="1 2">
    <name type="scientific">Gigaspora margarita</name>
    <dbReference type="NCBI Taxonomy" id="4874"/>
    <lineage>
        <taxon>Eukaryota</taxon>
        <taxon>Fungi</taxon>
        <taxon>Fungi incertae sedis</taxon>
        <taxon>Mucoromycota</taxon>
        <taxon>Glomeromycotina</taxon>
        <taxon>Glomeromycetes</taxon>
        <taxon>Diversisporales</taxon>
        <taxon>Gigasporaceae</taxon>
        <taxon>Gigaspora</taxon>
    </lineage>
</organism>
<keyword evidence="2" id="KW-1185">Reference proteome</keyword>
<comment type="caution">
    <text evidence="1">The sequence shown here is derived from an EMBL/GenBank/DDBJ whole genome shotgun (WGS) entry which is preliminary data.</text>
</comment>
<feature type="non-terminal residue" evidence="1">
    <location>
        <position position="1"/>
    </location>
</feature>
<protein>
    <submittedName>
        <fullName evidence="1">18250_t:CDS:1</fullName>
    </submittedName>
</protein>
<proteinExistence type="predicted"/>
<evidence type="ECO:0000313" key="2">
    <source>
        <dbReference type="Proteomes" id="UP000789901"/>
    </source>
</evidence>
<reference evidence="1 2" key="1">
    <citation type="submission" date="2021-06" db="EMBL/GenBank/DDBJ databases">
        <authorList>
            <person name="Kallberg Y."/>
            <person name="Tangrot J."/>
            <person name="Rosling A."/>
        </authorList>
    </citation>
    <scope>NUCLEOTIDE SEQUENCE [LARGE SCALE GENOMIC DNA]</scope>
    <source>
        <strain evidence="1 2">120-4 pot B 10/14</strain>
    </source>
</reference>
<dbReference type="Proteomes" id="UP000789901">
    <property type="component" value="Unassembled WGS sequence"/>
</dbReference>
<accession>A0ABN7VE39</accession>
<evidence type="ECO:0000313" key="1">
    <source>
        <dbReference type="EMBL" id="CAG8761569.1"/>
    </source>
</evidence>
<name>A0ABN7VE39_GIGMA</name>